<dbReference type="EMBL" id="KV417483">
    <property type="protein sequence ID" value="KZP33100.1"/>
    <property type="molecule type" value="Genomic_DNA"/>
</dbReference>
<evidence type="ECO:0000256" key="6">
    <source>
        <dbReference type="ARBA" id="ARBA00023295"/>
    </source>
</evidence>
<evidence type="ECO:0000313" key="10">
    <source>
        <dbReference type="EMBL" id="KZP33100.1"/>
    </source>
</evidence>
<evidence type="ECO:0000256" key="8">
    <source>
        <dbReference type="ARBA" id="ARBA00071615"/>
    </source>
</evidence>
<dbReference type="Pfam" id="PF01074">
    <property type="entry name" value="Glyco_hydro_38N"/>
    <property type="match status" value="1"/>
</dbReference>
<evidence type="ECO:0000256" key="5">
    <source>
        <dbReference type="ARBA" id="ARBA00022801"/>
    </source>
</evidence>
<dbReference type="Pfam" id="PF22907">
    <property type="entry name" value="Ams1-like_1st"/>
    <property type="match status" value="1"/>
</dbReference>
<dbReference type="Gene3D" id="2.70.98.30">
    <property type="entry name" value="Golgi alpha-mannosidase II, domain 4"/>
    <property type="match status" value="1"/>
</dbReference>
<name>A0A166VVC8_9AGAM</name>
<dbReference type="GO" id="GO:0046872">
    <property type="term" value="F:metal ion binding"/>
    <property type="evidence" value="ECO:0007669"/>
    <property type="project" value="UniProtKB-KW"/>
</dbReference>
<dbReference type="InterPro" id="IPR041147">
    <property type="entry name" value="GH38_C"/>
</dbReference>
<dbReference type="GO" id="GO:0030246">
    <property type="term" value="F:carbohydrate binding"/>
    <property type="evidence" value="ECO:0007669"/>
    <property type="project" value="InterPro"/>
</dbReference>
<feature type="domain" description="Glycoside hydrolase family 38 central" evidence="9">
    <location>
        <begin position="565"/>
        <end position="647"/>
    </location>
</feature>
<comment type="catalytic activity">
    <reaction evidence="1">
        <text>Hydrolysis of terminal, non-reducing alpha-D-mannose residues in alpha-D-mannosides.</text>
        <dbReference type="EC" id="3.2.1.24"/>
    </reaction>
</comment>
<dbReference type="Gene3D" id="3.20.110.10">
    <property type="entry name" value="Glycoside hydrolase 38, N terminal domain"/>
    <property type="match status" value="1"/>
</dbReference>
<evidence type="ECO:0000256" key="3">
    <source>
        <dbReference type="ARBA" id="ARBA00012752"/>
    </source>
</evidence>
<evidence type="ECO:0000256" key="1">
    <source>
        <dbReference type="ARBA" id="ARBA00000365"/>
    </source>
</evidence>
<dbReference type="Proteomes" id="UP000076532">
    <property type="component" value="Unassembled WGS sequence"/>
</dbReference>
<comment type="similarity">
    <text evidence="2">Belongs to the glycosyl hydrolase 38 family.</text>
</comment>
<dbReference type="FunFam" id="3.20.110.10:FF:000002">
    <property type="entry name" value="alpha-mannosidase 2C1 isoform X1"/>
    <property type="match status" value="1"/>
</dbReference>
<protein>
    <recommendedName>
        <fullName evidence="8">Alpha-mannosidase</fullName>
        <ecNumber evidence="3">3.2.1.24</ecNumber>
    </recommendedName>
</protein>
<dbReference type="Pfam" id="PF09261">
    <property type="entry name" value="Alpha-mann_mid"/>
    <property type="match status" value="1"/>
</dbReference>
<evidence type="ECO:0000256" key="2">
    <source>
        <dbReference type="ARBA" id="ARBA00009792"/>
    </source>
</evidence>
<dbReference type="AlphaFoldDB" id="A0A166VVC8"/>
<evidence type="ECO:0000313" key="11">
    <source>
        <dbReference type="Proteomes" id="UP000076532"/>
    </source>
</evidence>
<keyword evidence="6" id="KW-0326">Glycosidase</keyword>
<dbReference type="Pfam" id="PF07748">
    <property type="entry name" value="Glyco_hydro_38C"/>
    <property type="match status" value="1"/>
</dbReference>
<dbReference type="GO" id="GO:0000329">
    <property type="term" value="C:fungal-type vacuole membrane"/>
    <property type="evidence" value="ECO:0007669"/>
    <property type="project" value="TreeGrafter"/>
</dbReference>
<dbReference type="InterPro" id="IPR011682">
    <property type="entry name" value="Glyco_hydro_38_C"/>
</dbReference>
<dbReference type="CDD" id="cd10812">
    <property type="entry name" value="GH38N_AMII_ScAms1_like"/>
    <property type="match status" value="1"/>
</dbReference>
<comment type="function">
    <text evidence="7">Degrades free oligosaccharides in the vacuole.</text>
</comment>
<organism evidence="10 11">
    <name type="scientific">Athelia psychrophila</name>
    <dbReference type="NCBI Taxonomy" id="1759441"/>
    <lineage>
        <taxon>Eukaryota</taxon>
        <taxon>Fungi</taxon>
        <taxon>Dikarya</taxon>
        <taxon>Basidiomycota</taxon>
        <taxon>Agaricomycotina</taxon>
        <taxon>Agaricomycetes</taxon>
        <taxon>Agaricomycetidae</taxon>
        <taxon>Atheliales</taxon>
        <taxon>Atheliaceae</taxon>
        <taxon>Athelia</taxon>
    </lineage>
</organism>
<evidence type="ECO:0000256" key="4">
    <source>
        <dbReference type="ARBA" id="ARBA00022723"/>
    </source>
</evidence>
<dbReference type="SUPFAM" id="SSF88713">
    <property type="entry name" value="Glycoside hydrolase/deacetylase"/>
    <property type="match status" value="1"/>
</dbReference>
<dbReference type="SMART" id="SM00872">
    <property type="entry name" value="Alpha-mann_mid"/>
    <property type="match status" value="1"/>
</dbReference>
<dbReference type="EC" id="3.2.1.24" evidence="3"/>
<gene>
    <name evidence="10" type="ORF">FIBSPDRAFT_916116</name>
</gene>
<dbReference type="SUPFAM" id="SSF88688">
    <property type="entry name" value="Families 57/38 glycoside transferase middle domain"/>
    <property type="match status" value="1"/>
</dbReference>
<reference evidence="10 11" key="1">
    <citation type="journal article" date="2016" name="Mol. Biol. Evol.">
        <title>Comparative Genomics of Early-Diverging Mushroom-Forming Fungi Provides Insights into the Origins of Lignocellulose Decay Capabilities.</title>
        <authorList>
            <person name="Nagy L.G."/>
            <person name="Riley R."/>
            <person name="Tritt A."/>
            <person name="Adam C."/>
            <person name="Daum C."/>
            <person name="Floudas D."/>
            <person name="Sun H."/>
            <person name="Yadav J.S."/>
            <person name="Pangilinan J."/>
            <person name="Larsson K.H."/>
            <person name="Matsuura K."/>
            <person name="Barry K."/>
            <person name="Labutti K."/>
            <person name="Kuo R."/>
            <person name="Ohm R.A."/>
            <person name="Bhattacharya S.S."/>
            <person name="Shirouzu T."/>
            <person name="Yoshinaga Y."/>
            <person name="Martin F.M."/>
            <person name="Grigoriev I.V."/>
            <person name="Hibbett D.S."/>
        </authorList>
    </citation>
    <scope>NUCLEOTIDE SEQUENCE [LARGE SCALE GENOMIC DNA]</scope>
    <source>
        <strain evidence="10 11">CBS 109695</strain>
    </source>
</reference>
<dbReference type="Gene3D" id="1.20.1270.50">
    <property type="entry name" value="Glycoside hydrolase family 38, central domain"/>
    <property type="match status" value="1"/>
</dbReference>
<dbReference type="FunFam" id="1.20.1270.50:FF:000004">
    <property type="entry name" value="alpha-mannosidase 2C1 isoform X1"/>
    <property type="match status" value="1"/>
</dbReference>
<proteinExistence type="inferred from homology"/>
<dbReference type="PANTHER" id="PTHR46017">
    <property type="entry name" value="ALPHA-MANNOSIDASE 2C1"/>
    <property type="match status" value="1"/>
</dbReference>
<dbReference type="InterPro" id="IPR015341">
    <property type="entry name" value="Glyco_hydro_38_cen"/>
</dbReference>
<keyword evidence="5 10" id="KW-0378">Hydrolase</keyword>
<accession>A0A166VVC8</accession>
<evidence type="ECO:0000259" key="9">
    <source>
        <dbReference type="SMART" id="SM00872"/>
    </source>
</evidence>
<dbReference type="InterPro" id="IPR037094">
    <property type="entry name" value="Glyco_hydro_38_cen_sf"/>
</dbReference>
<dbReference type="InterPro" id="IPR000602">
    <property type="entry name" value="Glyco_hydro_38_N"/>
</dbReference>
<keyword evidence="11" id="KW-1185">Reference proteome</keyword>
<dbReference type="InterPro" id="IPR011330">
    <property type="entry name" value="Glyco_hydro/deAcase_b/a-brl"/>
</dbReference>
<evidence type="ECO:0000256" key="7">
    <source>
        <dbReference type="ARBA" id="ARBA00054985"/>
    </source>
</evidence>
<dbReference type="GO" id="GO:0006013">
    <property type="term" value="P:mannose metabolic process"/>
    <property type="evidence" value="ECO:0007669"/>
    <property type="project" value="InterPro"/>
</dbReference>
<dbReference type="Pfam" id="PF17677">
    <property type="entry name" value="Glyco_hydro38C2"/>
    <property type="match status" value="1"/>
</dbReference>
<dbReference type="STRING" id="436010.A0A166VVC8"/>
<dbReference type="PANTHER" id="PTHR46017:SF1">
    <property type="entry name" value="ALPHA-MANNOSIDASE 2C1"/>
    <property type="match status" value="1"/>
</dbReference>
<dbReference type="GO" id="GO:0009313">
    <property type="term" value="P:oligosaccharide catabolic process"/>
    <property type="evidence" value="ECO:0007669"/>
    <property type="project" value="TreeGrafter"/>
</dbReference>
<dbReference type="FunFam" id="2.70.98.30:FF:000001">
    <property type="entry name" value="alpha-mannosidase 2C1 isoform X2"/>
    <property type="match status" value="1"/>
</dbReference>
<dbReference type="SUPFAM" id="SSF74650">
    <property type="entry name" value="Galactose mutarotase-like"/>
    <property type="match status" value="1"/>
</dbReference>
<dbReference type="InterPro" id="IPR028995">
    <property type="entry name" value="Glyco_hydro_57/38_cen_sf"/>
</dbReference>
<dbReference type="InterPro" id="IPR011013">
    <property type="entry name" value="Gal_mutarotase_sf_dom"/>
</dbReference>
<dbReference type="InterPro" id="IPR054723">
    <property type="entry name" value="Ams1-like_N"/>
</dbReference>
<sequence>MGGHHNHGPPAVQTATASYPELNSGSGAKWIKHLTKDRLNSFTGGHFSDVNLSHVLFTHRLDGPEYIKLQVWSAPGLTKPLFDEAMKQKFKPAKKGDSFGPSWTNHWWKIHVTIPVYWTQYERVQFEFDPGCEAMIFTTDGTPLQGITGGFGGDRRVEFILTPEIVKQGFHDFVIESSSNGMFGVPWDGDTISPPDPNKYFKLASADLVVPNQEAWALMWDFTTLKQIIETLSGNAVLQNKALYIANEIMNAFQDGAPADITRCRGIAEEIFGKGWEAKGADIYKEGEQKVQIIGCGNCHIDTAWLWPYRVTQQKVARSWSTQVDLMERYPEHRFVASQAQQYKWLEQQYPKLFARVKAKVESGQFHLIGGSWVENDANMPSGEALARQLILGQRYFESRFGKRCDTAWLPDTFGLSGALPQLFRGAGMDYFFTQKLSWNNINTFPHSTFNWVGIDGTQVLCHMTPVDTYTAQASIGDVNKGVTNHKNLESSDTALLAFGNGDGGGGPLASMLENLRRMRAVANNSRELPTVSMGQTVDQFFADIAESTDQGAKLPNWRGELYLEFHRGTYTSHASIKKGNRKSEIMLRDIELIATLASLCKLHKGGYVYPKTRIEDSWEKVLLNQFHDVLPGSAIGMVYDDAEKLYAEVRKDVDALLEEAFGALLHKSVPISQEKPVKSLDSSGNLVAINTTFFPRRDVVKIPLLGASSALKTKVVQTSLDGSVGYALMDCSEGGNLAVPKGLFADAMPVQVQSNGSEDFVLRNASVQLTISKGRITSLLDVQLERELIAPGRTGGMIIFQDRPNYWDAWDVEIHHLETAKELKFSDISITAQGPLRASVSAQVKYGKSTINVTISLDAITASLKANSRSMFVFDAEVDWRQRHEFLKFELPLNIHNDNATYETQFGHVQRPTHKNTTWDMAKFEVCGHKYADLSEFGYGVAFLSESKYGFACEGNVLRISLLRAATAPDAEQDQGKHEFSWAVMPHEGHFLESDVPIAAYIFNSPLHVRYASGIAAESMISPAKKPFSVEGARNVFLETVKRGENDTSSETSVVLRLYEAYGGHALAKLNISSHLSIKKAFVTNLLEDELEELNILRADDTEQTDAVLKLDFRGFEVKTVKLVIGKQKESGHRQSWVTIDKEQL</sequence>
<dbReference type="InterPro" id="IPR027291">
    <property type="entry name" value="Glyco_hydro_38_N_sf"/>
</dbReference>
<dbReference type="GO" id="GO:0004559">
    <property type="term" value="F:alpha-mannosidase activity"/>
    <property type="evidence" value="ECO:0007669"/>
    <property type="project" value="UniProtKB-EC"/>
</dbReference>
<dbReference type="OrthoDB" id="10261055at2759"/>
<keyword evidence="4" id="KW-0479">Metal-binding</keyword>